<dbReference type="Pfam" id="PF09678">
    <property type="entry name" value="Caa3_CtaG"/>
    <property type="match status" value="1"/>
</dbReference>
<evidence type="ECO:0000313" key="9">
    <source>
        <dbReference type="EMBL" id="XBW06548.1"/>
    </source>
</evidence>
<dbReference type="InterPro" id="IPR008457">
    <property type="entry name" value="Cu-R_CopD_dom"/>
</dbReference>
<name>A0AAU7V5I6_9NOCA</name>
<sequence>MAGTSRAVVGMMVSWTAGAALVAAALAAVSSSEVLRLLGLPDPGVLTRYGLPAATAIGEVAAVVMIGSLLVAAVLVPPQRSGLLDVDGYRAVRTAGAAAALWAGSALVLIPLSLSDTSGQPLSTVFADPVPFVQSVGQIEASTAWLWTACMAAAVGLGCRLILQHRWTPLLLVLAVGSLMPRALTGHSAGGGSHDLATNSLILHLVAAGLWAGGLAALVLHAVRGGGHLDVATRRFSALATVAFVVMAASGIINALVRVPLREFLSGPYGLVVLAKVVALGVVGWLGWRQRTVAITALAADASNRGTFIRLAVIESAVLTATIGLGVALGRTPPPLGERREPSLVDEVLGYGFDGAPTLGRLLTEWRFDLLLGTAAVVLAALYLLGVRRLRAVRQPWPVRRTVSWLLGCLVLLLVTSSGVGRYAPAAFSVHLPASAALAIVVPMCLVLGAPLTLAARAVRSGPSDAVPGARDWMRAIFASTALRWVTHPLVAAVVLVGTFYLLYLGGLYDGGSYPGRMVLDMWLLAVGLVFFWVTVGIDPVPVPQGPLTRVGAVAVALAGYAFFLVALIMADFVIAAEFYTSLQLGWFDDLAANQRLGGNLAWAVGELPLLLATVLALVRWSSIENQRARKRNDQVDREGDRELAAYNAMLNGLHPHSRTAAAADAADSGHDPKRESETG</sequence>
<proteinExistence type="predicted"/>
<feature type="transmembrane region" description="Helical" evidence="7">
    <location>
        <begin position="522"/>
        <end position="541"/>
    </location>
</feature>
<dbReference type="KEGG" id="rhox:RBB84_11950"/>
<feature type="transmembrane region" description="Helical" evidence="7">
    <location>
        <begin position="235"/>
        <end position="257"/>
    </location>
</feature>
<evidence type="ECO:0000256" key="5">
    <source>
        <dbReference type="ARBA" id="ARBA00023136"/>
    </source>
</evidence>
<feature type="transmembrane region" description="Helical" evidence="7">
    <location>
        <begin position="366"/>
        <end position="385"/>
    </location>
</feature>
<dbReference type="EMBL" id="CP132970">
    <property type="protein sequence ID" value="XBW06548.1"/>
    <property type="molecule type" value="Genomic_DNA"/>
</dbReference>
<feature type="transmembrane region" description="Helical" evidence="7">
    <location>
        <begin position="144"/>
        <end position="163"/>
    </location>
</feature>
<evidence type="ECO:0000256" key="3">
    <source>
        <dbReference type="ARBA" id="ARBA00022692"/>
    </source>
</evidence>
<evidence type="ECO:0000256" key="4">
    <source>
        <dbReference type="ARBA" id="ARBA00022989"/>
    </source>
</evidence>
<dbReference type="AlphaFoldDB" id="A0AAU7V5I6"/>
<keyword evidence="5 7" id="KW-0472">Membrane</keyword>
<feature type="transmembrane region" description="Helical" evidence="7">
    <location>
        <begin position="601"/>
        <end position="622"/>
    </location>
</feature>
<evidence type="ECO:0000259" key="8">
    <source>
        <dbReference type="Pfam" id="PF05425"/>
    </source>
</evidence>
<reference evidence="9" key="1">
    <citation type="submission" date="2023-08" db="EMBL/GenBank/DDBJ databases">
        <title>The novel hydrolase IpcH responsible for the initial isoprocarb degradation step in Rhodococcus sp. D-6.</title>
        <authorList>
            <person name="Zhu Q."/>
        </authorList>
    </citation>
    <scope>NUCLEOTIDE SEQUENCE</scope>
    <source>
        <strain evidence="9">D-6</strain>
    </source>
</reference>
<evidence type="ECO:0000256" key="6">
    <source>
        <dbReference type="SAM" id="MobiDB-lite"/>
    </source>
</evidence>
<dbReference type="PANTHER" id="PTHR34820">
    <property type="entry name" value="INNER MEMBRANE PROTEIN YEBZ"/>
    <property type="match status" value="1"/>
</dbReference>
<feature type="transmembrane region" description="Helical" evidence="7">
    <location>
        <begin position="308"/>
        <end position="329"/>
    </location>
</feature>
<gene>
    <name evidence="9" type="ORF">RBB84_11950</name>
</gene>
<dbReference type="RefSeq" id="WP_228045308.1">
    <property type="nucleotide sequence ID" value="NZ_CP132970.1"/>
</dbReference>
<feature type="transmembrane region" description="Helical" evidence="7">
    <location>
        <begin position="436"/>
        <end position="456"/>
    </location>
</feature>
<feature type="transmembrane region" description="Helical" evidence="7">
    <location>
        <begin position="477"/>
        <end position="502"/>
    </location>
</feature>
<keyword evidence="4 7" id="KW-1133">Transmembrane helix</keyword>
<protein>
    <submittedName>
        <fullName evidence="9">Cytochrome c oxidase assembly protein</fullName>
    </submittedName>
</protein>
<evidence type="ECO:0000256" key="2">
    <source>
        <dbReference type="ARBA" id="ARBA00022475"/>
    </source>
</evidence>
<feature type="transmembrane region" description="Helical" evidence="7">
    <location>
        <begin position="170"/>
        <end position="189"/>
    </location>
</feature>
<organism evidence="9">
    <name type="scientific">Rhodococcus sp. D-6</name>
    <dbReference type="NCBI Taxonomy" id="1387842"/>
    <lineage>
        <taxon>Bacteria</taxon>
        <taxon>Bacillati</taxon>
        <taxon>Actinomycetota</taxon>
        <taxon>Actinomycetes</taxon>
        <taxon>Mycobacteriales</taxon>
        <taxon>Nocardiaceae</taxon>
        <taxon>Rhodococcus</taxon>
    </lineage>
</organism>
<keyword evidence="3 7" id="KW-0812">Transmembrane</keyword>
<dbReference type="GO" id="GO:0005886">
    <property type="term" value="C:plasma membrane"/>
    <property type="evidence" value="ECO:0007669"/>
    <property type="project" value="UniProtKB-SubCell"/>
</dbReference>
<dbReference type="InterPro" id="IPR019108">
    <property type="entry name" value="Caa3_assmbl_CtaG-rel"/>
</dbReference>
<keyword evidence="2" id="KW-1003">Cell membrane</keyword>
<feature type="compositionally biased region" description="Basic and acidic residues" evidence="6">
    <location>
        <begin position="668"/>
        <end position="680"/>
    </location>
</feature>
<feature type="transmembrane region" description="Helical" evidence="7">
    <location>
        <begin position="201"/>
        <end position="223"/>
    </location>
</feature>
<dbReference type="PANTHER" id="PTHR34820:SF4">
    <property type="entry name" value="INNER MEMBRANE PROTEIN YEBZ"/>
    <property type="match status" value="1"/>
</dbReference>
<evidence type="ECO:0000256" key="7">
    <source>
        <dbReference type="SAM" id="Phobius"/>
    </source>
</evidence>
<evidence type="ECO:0000256" key="1">
    <source>
        <dbReference type="ARBA" id="ARBA00004651"/>
    </source>
</evidence>
<feature type="region of interest" description="Disordered" evidence="6">
    <location>
        <begin position="659"/>
        <end position="680"/>
    </location>
</feature>
<feature type="transmembrane region" description="Helical" evidence="7">
    <location>
        <begin position="56"/>
        <end position="76"/>
    </location>
</feature>
<feature type="transmembrane region" description="Helical" evidence="7">
    <location>
        <begin position="405"/>
        <end position="424"/>
    </location>
</feature>
<comment type="subcellular location">
    <subcellularLocation>
        <location evidence="1">Cell membrane</location>
        <topology evidence="1">Multi-pass membrane protein</topology>
    </subcellularLocation>
</comment>
<accession>A0AAU7V5I6</accession>
<feature type="transmembrane region" description="Helical" evidence="7">
    <location>
        <begin position="97"/>
        <end position="114"/>
    </location>
</feature>
<feature type="domain" description="Copper resistance protein D" evidence="8">
    <location>
        <begin position="232"/>
        <end position="329"/>
    </location>
</feature>
<dbReference type="GO" id="GO:0006825">
    <property type="term" value="P:copper ion transport"/>
    <property type="evidence" value="ECO:0007669"/>
    <property type="project" value="InterPro"/>
</dbReference>
<feature type="transmembrane region" description="Helical" evidence="7">
    <location>
        <begin position="269"/>
        <end position="288"/>
    </location>
</feature>
<feature type="transmembrane region" description="Helical" evidence="7">
    <location>
        <begin position="553"/>
        <end position="581"/>
    </location>
</feature>
<dbReference type="InterPro" id="IPR032694">
    <property type="entry name" value="CopC/D"/>
</dbReference>
<dbReference type="Pfam" id="PF05425">
    <property type="entry name" value="CopD"/>
    <property type="match status" value="1"/>
</dbReference>